<protein>
    <submittedName>
        <fullName evidence="1">Uncharacterized protein</fullName>
    </submittedName>
</protein>
<dbReference type="RefSeq" id="WP_016121274.1">
    <property type="nucleotide sequence ID" value="NZ_KB976684.1"/>
</dbReference>
<sequence>MESKRIQFMIYMSNQLKVPNVKETDNNVFQFVTANSAETYSFQDIPFEIDGIYKGRGRKELQNQPKFKGFLGPMWNGYNQNGQSVIRYETSKAYNLHSM</sequence>
<evidence type="ECO:0000313" key="1">
    <source>
        <dbReference type="EMBL" id="EOP32290.1"/>
    </source>
</evidence>
<accession>R8MD02</accession>
<evidence type="ECO:0000313" key="2">
    <source>
        <dbReference type="Proteomes" id="UP000014020"/>
    </source>
</evidence>
<dbReference type="PATRIC" id="fig|1053236.3.peg.6189"/>
<dbReference type="AlphaFoldDB" id="R8MD02"/>
<name>R8MD02_BACCX</name>
<organism evidence="1 2">
    <name type="scientific">Bacillus cereus (strain VD146)</name>
    <dbReference type="NCBI Taxonomy" id="1053236"/>
    <lineage>
        <taxon>Bacteria</taxon>
        <taxon>Bacillati</taxon>
        <taxon>Bacillota</taxon>
        <taxon>Bacilli</taxon>
        <taxon>Bacillales</taxon>
        <taxon>Bacillaceae</taxon>
        <taxon>Bacillus</taxon>
        <taxon>Bacillus cereus group</taxon>
    </lineage>
</organism>
<reference evidence="2" key="1">
    <citation type="submission" date="2012-12" db="EMBL/GenBank/DDBJ databases">
        <title>The genome sequence of Bacillus cereus VD146.</title>
        <authorList>
            <consortium name="The Broad Institute Genome Sequencing Platform"/>
            <consortium name="The Broad Institute Genome Sequencing Center for Infectious Disease"/>
            <person name="Feldgarden M."/>
            <person name="Van der Auwera G.A."/>
            <person name="Mahillon J."/>
            <person name="Duprez V."/>
            <person name="Timmery S."/>
            <person name="Mattelet C."/>
            <person name="Dierick K."/>
            <person name="Sun M."/>
            <person name="Yu Z."/>
            <person name="Zhu L."/>
            <person name="Hu X."/>
            <person name="Shank E.B."/>
            <person name="Swiecicka I."/>
            <person name="Hansen B.M."/>
            <person name="Andrup L."/>
            <person name="Walker B."/>
            <person name="Young S.K."/>
            <person name="Zeng Q."/>
            <person name="Gargeya S."/>
            <person name="Fitzgerald M."/>
            <person name="Haas B."/>
            <person name="Abouelleil A."/>
            <person name="Alvarado L."/>
            <person name="Arachchi H.M."/>
            <person name="Berlin A.M."/>
            <person name="Chapman S.B."/>
            <person name="Dewar J."/>
            <person name="Goldberg J."/>
            <person name="Griggs A."/>
            <person name="Gujja S."/>
            <person name="Hansen M."/>
            <person name="Howarth C."/>
            <person name="Imamovic A."/>
            <person name="Larimer J."/>
            <person name="McCowan C."/>
            <person name="Murphy C."/>
            <person name="Neiman D."/>
            <person name="Pearson M."/>
            <person name="Priest M."/>
            <person name="Roberts A."/>
            <person name="Saif S."/>
            <person name="Shea T."/>
            <person name="Sisk P."/>
            <person name="Sykes S."/>
            <person name="Wortman J."/>
            <person name="Nusbaum C."/>
            <person name="Birren B."/>
        </authorList>
    </citation>
    <scope>NUCLEOTIDE SEQUENCE [LARGE SCALE GENOMIC DNA]</scope>
    <source>
        <strain evidence="2">VD146</strain>
    </source>
</reference>
<proteinExistence type="predicted"/>
<dbReference type="EMBL" id="AHFE01000075">
    <property type="protein sequence ID" value="EOP32290.1"/>
    <property type="molecule type" value="Genomic_DNA"/>
</dbReference>
<dbReference type="Proteomes" id="UP000014020">
    <property type="component" value="Unassembled WGS sequence"/>
</dbReference>
<gene>
    <name evidence="1" type="ORF">IK1_05826</name>
</gene>
<comment type="caution">
    <text evidence="1">The sequence shown here is derived from an EMBL/GenBank/DDBJ whole genome shotgun (WGS) entry which is preliminary data.</text>
</comment>
<dbReference type="HOGENOM" id="CLU_2314450_0_0_9"/>